<dbReference type="GO" id="GO:0046872">
    <property type="term" value="F:metal ion binding"/>
    <property type="evidence" value="ECO:0007669"/>
    <property type="project" value="UniProtKB-KW"/>
</dbReference>
<dbReference type="AlphaFoldDB" id="A0A516H3A9"/>
<dbReference type="SUPFAM" id="SSF54292">
    <property type="entry name" value="2Fe-2S ferredoxin-like"/>
    <property type="match status" value="1"/>
</dbReference>
<organism evidence="7 8">
    <name type="scientific">Ferrovibrio terrae</name>
    <dbReference type="NCBI Taxonomy" id="2594003"/>
    <lineage>
        <taxon>Bacteria</taxon>
        <taxon>Pseudomonadati</taxon>
        <taxon>Pseudomonadota</taxon>
        <taxon>Alphaproteobacteria</taxon>
        <taxon>Rhodospirillales</taxon>
        <taxon>Rhodospirillaceae</taxon>
        <taxon>Ferrovibrio</taxon>
    </lineage>
</organism>
<accession>A0A516H3A9</accession>
<dbReference type="PANTHER" id="PTHR44379">
    <property type="entry name" value="OXIDOREDUCTASE WITH IRON-SULFUR SUBUNIT"/>
    <property type="match status" value="1"/>
</dbReference>
<keyword evidence="2" id="KW-0479">Metal-binding</keyword>
<dbReference type="KEGG" id="fer:FNB15_13705"/>
<dbReference type="InterPro" id="IPR006058">
    <property type="entry name" value="2Fe2S_fd_BS"/>
</dbReference>
<dbReference type="Proteomes" id="UP000317496">
    <property type="component" value="Chromosome"/>
</dbReference>
<dbReference type="Pfam" id="PF00111">
    <property type="entry name" value="Fer2"/>
    <property type="match status" value="1"/>
</dbReference>
<reference evidence="7 8" key="1">
    <citation type="submission" date="2019-07" db="EMBL/GenBank/DDBJ databases">
        <title>Genome sequencing for Ferrovibrio sp. K5.</title>
        <authorList>
            <person name="Park S.-J."/>
        </authorList>
    </citation>
    <scope>NUCLEOTIDE SEQUENCE [LARGE SCALE GENOMIC DNA]</scope>
    <source>
        <strain evidence="7 8">K5</strain>
    </source>
</reference>
<evidence type="ECO:0000256" key="5">
    <source>
        <dbReference type="ARBA" id="ARBA00023014"/>
    </source>
</evidence>
<dbReference type="OrthoDB" id="7375656at2"/>
<keyword evidence="1" id="KW-0001">2Fe-2S</keyword>
<evidence type="ECO:0000313" key="7">
    <source>
        <dbReference type="EMBL" id="QDO98262.1"/>
    </source>
</evidence>
<dbReference type="InterPro" id="IPR036010">
    <property type="entry name" value="2Fe-2S_ferredoxin-like_sf"/>
</dbReference>
<keyword evidence="3" id="KW-0560">Oxidoreductase</keyword>
<protein>
    <submittedName>
        <fullName evidence="7">(2Fe-2S)-binding protein</fullName>
    </submittedName>
</protein>
<dbReference type="InterPro" id="IPR051452">
    <property type="entry name" value="Diverse_Oxidoreductases"/>
</dbReference>
<dbReference type="InterPro" id="IPR012675">
    <property type="entry name" value="Beta-grasp_dom_sf"/>
</dbReference>
<evidence type="ECO:0000259" key="6">
    <source>
        <dbReference type="PROSITE" id="PS51085"/>
    </source>
</evidence>
<feature type="domain" description="2Fe-2S ferredoxin-type" evidence="6">
    <location>
        <begin position="1"/>
        <end position="77"/>
    </location>
</feature>
<dbReference type="RefSeq" id="WP_144069243.1">
    <property type="nucleotide sequence ID" value="NZ_CP041636.1"/>
</dbReference>
<dbReference type="InterPro" id="IPR002888">
    <property type="entry name" value="2Fe-2S-bd"/>
</dbReference>
<keyword evidence="4" id="KW-0408">Iron</keyword>
<dbReference type="InterPro" id="IPR001041">
    <property type="entry name" value="2Fe-2S_ferredoxin-type"/>
</dbReference>
<evidence type="ECO:0000256" key="1">
    <source>
        <dbReference type="ARBA" id="ARBA00022714"/>
    </source>
</evidence>
<dbReference type="PROSITE" id="PS00197">
    <property type="entry name" value="2FE2S_FER_1"/>
    <property type="match status" value="1"/>
</dbReference>
<keyword evidence="8" id="KW-1185">Reference proteome</keyword>
<evidence type="ECO:0000256" key="3">
    <source>
        <dbReference type="ARBA" id="ARBA00023002"/>
    </source>
</evidence>
<dbReference type="Gene3D" id="3.10.20.30">
    <property type="match status" value="1"/>
</dbReference>
<gene>
    <name evidence="7" type="ORF">FNB15_13705</name>
</gene>
<dbReference type="Pfam" id="PF01799">
    <property type="entry name" value="Fer2_2"/>
    <property type="match status" value="1"/>
</dbReference>
<evidence type="ECO:0000256" key="2">
    <source>
        <dbReference type="ARBA" id="ARBA00022723"/>
    </source>
</evidence>
<sequence>MPKLNVNGRVREFQAEEDTPLLWVLREQLKLTGTKYGCGVAQCGACTVHVDGEAVRSCAMPASAIDEKQKIVTIEGLSPNGSHPVQKAWLDQDVPQCGYCQVGMIMAVAAMLKKTPKPTDADIDNEITNICRCGTYNRVRSAIHQAAGAVPAGRTRT</sequence>
<dbReference type="Gene3D" id="1.10.150.120">
    <property type="entry name" value="[2Fe-2S]-binding domain"/>
    <property type="match status" value="1"/>
</dbReference>
<evidence type="ECO:0000313" key="8">
    <source>
        <dbReference type="Proteomes" id="UP000317496"/>
    </source>
</evidence>
<dbReference type="GO" id="GO:0016491">
    <property type="term" value="F:oxidoreductase activity"/>
    <property type="evidence" value="ECO:0007669"/>
    <property type="project" value="UniProtKB-KW"/>
</dbReference>
<dbReference type="PROSITE" id="PS51085">
    <property type="entry name" value="2FE2S_FER_2"/>
    <property type="match status" value="1"/>
</dbReference>
<dbReference type="CDD" id="cd00207">
    <property type="entry name" value="fer2"/>
    <property type="match status" value="1"/>
</dbReference>
<dbReference type="GO" id="GO:0051537">
    <property type="term" value="F:2 iron, 2 sulfur cluster binding"/>
    <property type="evidence" value="ECO:0007669"/>
    <property type="project" value="UniProtKB-KW"/>
</dbReference>
<dbReference type="SUPFAM" id="SSF47741">
    <property type="entry name" value="CO dehydrogenase ISP C-domain like"/>
    <property type="match status" value="1"/>
</dbReference>
<dbReference type="PANTHER" id="PTHR44379:SF2">
    <property type="entry name" value="BLR6218 PROTEIN"/>
    <property type="match status" value="1"/>
</dbReference>
<name>A0A516H3A9_9PROT</name>
<keyword evidence="5" id="KW-0411">Iron-sulfur</keyword>
<proteinExistence type="predicted"/>
<dbReference type="EMBL" id="CP041636">
    <property type="protein sequence ID" value="QDO98262.1"/>
    <property type="molecule type" value="Genomic_DNA"/>
</dbReference>
<evidence type="ECO:0000256" key="4">
    <source>
        <dbReference type="ARBA" id="ARBA00023004"/>
    </source>
</evidence>
<dbReference type="InterPro" id="IPR036884">
    <property type="entry name" value="2Fe-2S-bd_dom_sf"/>
</dbReference>